<organism evidence="4 5">
    <name type="scientific">Mortierella alpina</name>
    <name type="common">Oleaginous fungus</name>
    <name type="synonym">Mortierella renispora</name>
    <dbReference type="NCBI Taxonomy" id="64518"/>
    <lineage>
        <taxon>Eukaryota</taxon>
        <taxon>Fungi</taxon>
        <taxon>Fungi incertae sedis</taxon>
        <taxon>Mucoromycota</taxon>
        <taxon>Mortierellomycotina</taxon>
        <taxon>Mortierellomycetes</taxon>
        <taxon>Mortierellales</taxon>
        <taxon>Mortierellaceae</taxon>
        <taxon>Mortierella</taxon>
    </lineage>
</organism>
<dbReference type="InterPro" id="IPR002048">
    <property type="entry name" value="EF_hand_dom"/>
</dbReference>
<feature type="domain" description="EF-hand" evidence="3">
    <location>
        <begin position="83"/>
        <end position="118"/>
    </location>
</feature>
<proteinExistence type="predicted"/>
<feature type="domain" description="EF-hand" evidence="3">
    <location>
        <begin position="4"/>
        <end position="39"/>
    </location>
</feature>
<dbReference type="InterPro" id="IPR011992">
    <property type="entry name" value="EF-hand-dom_pair"/>
</dbReference>
<protein>
    <recommendedName>
        <fullName evidence="3">EF-hand domain-containing protein</fullName>
    </recommendedName>
</protein>
<dbReference type="FunFam" id="1.10.238.10:FF:000003">
    <property type="entry name" value="Calmodulin A"/>
    <property type="match status" value="1"/>
</dbReference>
<reference evidence="4" key="1">
    <citation type="submission" date="2021-07" db="EMBL/GenBank/DDBJ databases">
        <title>Draft genome of Mortierella alpina, strain LL118, isolated from an aspen leaf litter sample.</title>
        <authorList>
            <person name="Yang S."/>
            <person name="Vinatzer B.A."/>
        </authorList>
    </citation>
    <scope>NUCLEOTIDE SEQUENCE</scope>
    <source>
        <strain evidence="4">LL118</strain>
    </source>
</reference>
<dbReference type="PANTHER" id="PTHR23050">
    <property type="entry name" value="CALCIUM BINDING PROTEIN"/>
    <property type="match status" value="1"/>
</dbReference>
<name>A0A9P8CV41_MORAP</name>
<dbReference type="CDD" id="cd00051">
    <property type="entry name" value="EFh"/>
    <property type="match status" value="1"/>
</dbReference>
<feature type="domain" description="EF-hand" evidence="3">
    <location>
        <begin position="121"/>
        <end position="156"/>
    </location>
</feature>
<dbReference type="SMART" id="SM00054">
    <property type="entry name" value="EFh"/>
    <property type="match status" value="3"/>
</dbReference>
<dbReference type="InterPro" id="IPR050145">
    <property type="entry name" value="Centrin_CML-like"/>
</dbReference>
<keyword evidence="2" id="KW-0106">Calcium</keyword>
<dbReference type="GO" id="GO:0005509">
    <property type="term" value="F:calcium ion binding"/>
    <property type="evidence" value="ECO:0007669"/>
    <property type="project" value="InterPro"/>
</dbReference>
<gene>
    <name evidence="4" type="ORF">KVV02_005853</name>
</gene>
<evidence type="ECO:0000259" key="3">
    <source>
        <dbReference type="PROSITE" id="PS50222"/>
    </source>
</evidence>
<dbReference type="EMBL" id="JAIFTL010000423">
    <property type="protein sequence ID" value="KAG9319551.1"/>
    <property type="molecule type" value="Genomic_DNA"/>
</dbReference>
<dbReference type="Pfam" id="PF13499">
    <property type="entry name" value="EF-hand_7"/>
    <property type="match status" value="1"/>
</dbReference>
<dbReference type="Gene3D" id="1.10.238.10">
    <property type="entry name" value="EF-hand"/>
    <property type="match status" value="2"/>
</dbReference>
<evidence type="ECO:0000256" key="1">
    <source>
        <dbReference type="ARBA" id="ARBA00022737"/>
    </source>
</evidence>
<dbReference type="Proteomes" id="UP000717515">
    <property type="component" value="Unassembled WGS sequence"/>
</dbReference>
<evidence type="ECO:0000313" key="5">
    <source>
        <dbReference type="Proteomes" id="UP000717515"/>
    </source>
</evidence>
<keyword evidence="1" id="KW-0677">Repeat</keyword>
<sequence length="163" mass="18463">MSAMRSEDIKEAFALFDPQNTGRIEPSAFQNFVNASPWAPFLTARRTLGDEELKRSIRIPTHAIDIREFTDLMNRYNNDTNKDPEEPYRRAFASINKDGSGHVSAQELRAAVRNFLGPNALSEADIDEIITEGDVSGDGRITLEEFLKIMQKSEKKHRGEHVI</sequence>
<dbReference type="AlphaFoldDB" id="A0A9P8CV41"/>
<comment type="caution">
    <text evidence="4">The sequence shown here is derived from an EMBL/GenBank/DDBJ whole genome shotgun (WGS) entry which is preliminary data.</text>
</comment>
<dbReference type="SUPFAM" id="SSF47473">
    <property type="entry name" value="EF-hand"/>
    <property type="match status" value="1"/>
</dbReference>
<dbReference type="PROSITE" id="PS00018">
    <property type="entry name" value="EF_HAND_1"/>
    <property type="match status" value="1"/>
</dbReference>
<evidence type="ECO:0000256" key="2">
    <source>
        <dbReference type="ARBA" id="ARBA00022837"/>
    </source>
</evidence>
<evidence type="ECO:0000313" key="4">
    <source>
        <dbReference type="EMBL" id="KAG9319551.1"/>
    </source>
</evidence>
<dbReference type="InterPro" id="IPR018247">
    <property type="entry name" value="EF_Hand_1_Ca_BS"/>
</dbReference>
<accession>A0A9P8CV41</accession>
<dbReference type="PROSITE" id="PS50222">
    <property type="entry name" value="EF_HAND_2"/>
    <property type="match status" value="3"/>
</dbReference>